<evidence type="ECO:0000259" key="1">
    <source>
        <dbReference type="Pfam" id="PF12973"/>
    </source>
</evidence>
<gene>
    <name evidence="2" type="ORF">BI308_16700</name>
</gene>
<keyword evidence="3" id="KW-1185">Reference proteome</keyword>
<evidence type="ECO:0000313" key="3">
    <source>
        <dbReference type="Proteomes" id="UP000183940"/>
    </source>
</evidence>
<dbReference type="AlphaFoldDB" id="A0A1L9QPC9"/>
<dbReference type="SUPFAM" id="SSF51182">
    <property type="entry name" value="RmlC-like cupins"/>
    <property type="match status" value="1"/>
</dbReference>
<reference evidence="2" key="1">
    <citation type="submission" date="2016-10" db="EMBL/GenBank/DDBJ databases">
        <title>CRISPR-Cas defence system in Roseofilum reptotaenium: evidence of a bacteriophage-cyanobacterium arms race in the coral black band disease.</title>
        <authorList>
            <person name="Buerger P."/>
            <person name="Wood-Charlson E.M."/>
            <person name="Weynberg K.D."/>
            <person name="Willis B."/>
            <person name="Van Oppen M.J."/>
        </authorList>
    </citation>
    <scope>NUCLEOTIDE SEQUENCE [LARGE SCALE GENOMIC DNA]</scope>
    <source>
        <strain evidence="2">AO1-A</strain>
    </source>
</reference>
<comment type="caution">
    <text evidence="2">The sequence shown here is derived from an EMBL/GenBank/DDBJ whole genome shotgun (WGS) entry which is preliminary data.</text>
</comment>
<name>A0A1L9QPC9_9CYAN</name>
<dbReference type="CDD" id="cd20303">
    <property type="entry name" value="cupin_ChrR_1"/>
    <property type="match status" value="1"/>
</dbReference>
<dbReference type="STRING" id="1925591.BI308_16700"/>
<dbReference type="EMBL" id="MLAW01000031">
    <property type="protein sequence ID" value="OJJ24447.1"/>
    <property type="molecule type" value="Genomic_DNA"/>
</dbReference>
<evidence type="ECO:0000313" key="2">
    <source>
        <dbReference type="EMBL" id="OJJ24447.1"/>
    </source>
</evidence>
<organism evidence="2 3">
    <name type="scientific">Roseofilum reptotaenium AO1-A</name>
    <dbReference type="NCBI Taxonomy" id="1925591"/>
    <lineage>
        <taxon>Bacteria</taxon>
        <taxon>Bacillati</taxon>
        <taxon>Cyanobacteriota</taxon>
        <taxon>Cyanophyceae</taxon>
        <taxon>Desertifilales</taxon>
        <taxon>Desertifilaceae</taxon>
        <taxon>Roseofilum</taxon>
    </lineage>
</organism>
<dbReference type="InterPro" id="IPR014710">
    <property type="entry name" value="RmlC-like_jellyroll"/>
</dbReference>
<protein>
    <recommendedName>
        <fullName evidence="1">ChrR-like cupin domain-containing protein</fullName>
    </recommendedName>
</protein>
<proteinExistence type="predicted"/>
<feature type="domain" description="ChrR-like cupin" evidence="1">
    <location>
        <begin position="7"/>
        <end position="106"/>
    </location>
</feature>
<accession>A0A1L9QPC9</accession>
<dbReference type="Proteomes" id="UP000183940">
    <property type="component" value="Unassembled WGS sequence"/>
</dbReference>
<dbReference type="InterPro" id="IPR011051">
    <property type="entry name" value="RmlC_Cupin_sf"/>
</dbReference>
<dbReference type="InterPro" id="IPR025979">
    <property type="entry name" value="ChrR-like_cupin_dom"/>
</dbReference>
<dbReference type="Gene3D" id="2.60.120.10">
    <property type="entry name" value="Jelly Rolls"/>
    <property type="match status" value="1"/>
</dbReference>
<dbReference type="Pfam" id="PF12973">
    <property type="entry name" value="Cupin_7"/>
    <property type="match status" value="1"/>
</dbReference>
<sequence>MSPKDQNHVCIDTNQASWQPGEVSGLQMMPLRCFHTEQVFLMKWEALTHYPHYTHSSSSEVLVLDGVWEDEYGKYPKGTWLRSPVGSSHSPFSQEGCLLYAKTGHLPA</sequence>